<keyword evidence="3" id="KW-1185">Reference proteome</keyword>
<evidence type="ECO:0000313" key="2">
    <source>
        <dbReference type="Ensembl" id="ENSGACP00000035360.1"/>
    </source>
</evidence>
<dbReference type="GO" id="GO:0005737">
    <property type="term" value="C:cytoplasm"/>
    <property type="evidence" value="ECO:0007669"/>
    <property type="project" value="TreeGrafter"/>
</dbReference>
<dbReference type="Pfam" id="PF01023">
    <property type="entry name" value="S_100"/>
    <property type="match status" value="1"/>
</dbReference>
<reference evidence="2 3" key="1">
    <citation type="journal article" date="2021" name="G3 (Bethesda)">
        <title>Improved contiguity of the threespine stickleback genome using long-read sequencing.</title>
        <authorList>
            <person name="Nath S."/>
            <person name="Shaw D.E."/>
            <person name="White M.A."/>
        </authorList>
    </citation>
    <scope>NUCLEOTIDE SEQUENCE [LARGE SCALE GENOMIC DNA]</scope>
    <source>
        <strain evidence="2 3">Lake Benthic</strain>
    </source>
</reference>
<dbReference type="Proteomes" id="UP000007635">
    <property type="component" value="Chromosome XX"/>
</dbReference>
<reference evidence="2" key="2">
    <citation type="submission" date="2025-08" db="UniProtKB">
        <authorList>
            <consortium name="Ensembl"/>
        </authorList>
    </citation>
    <scope>IDENTIFICATION</scope>
</reference>
<dbReference type="Gene3D" id="1.10.238.10">
    <property type="entry name" value="EF-hand"/>
    <property type="match status" value="1"/>
</dbReference>
<dbReference type="InterPro" id="IPR002048">
    <property type="entry name" value="EF_hand_dom"/>
</dbReference>
<dbReference type="PANTHER" id="PTHR11639">
    <property type="entry name" value="S100 CALCIUM-BINDING PROTEIN"/>
    <property type="match status" value="1"/>
</dbReference>
<dbReference type="PANTHER" id="PTHR11639:SF118">
    <property type="entry name" value="PROTEIN S100"/>
    <property type="match status" value="1"/>
</dbReference>
<dbReference type="SMART" id="SM01394">
    <property type="entry name" value="S_100"/>
    <property type="match status" value="1"/>
</dbReference>
<dbReference type="GeneTree" id="ENSGT01150000287010"/>
<dbReference type="InterPro" id="IPR013787">
    <property type="entry name" value="S100_Ca-bd_sub"/>
</dbReference>
<organism evidence="2 3">
    <name type="scientific">Gasterosteus aculeatus aculeatus</name>
    <name type="common">three-spined stickleback</name>
    <dbReference type="NCBI Taxonomy" id="481459"/>
    <lineage>
        <taxon>Eukaryota</taxon>
        <taxon>Metazoa</taxon>
        <taxon>Chordata</taxon>
        <taxon>Craniata</taxon>
        <taxon>Vertebrata</taxon>
        <taxon>Euteleostomi</taxon>
        <taxon>Actinopterygii</taxon>
        <taxon>Neopterygii</taxon>
        <taxon>Teleostei</taxon>
        <taxon>Neoteleostei</taxon>
        <taxon>Acanthomorphata</taxon>
        <taxon>Eupercaria</taxon>
        <taxon>Perciformes</taxon>
        <taxon>Cottioidei</taxon>
        <taxon>Gasterosteales</taxon>
        <taxon>Gasterosteidae</taxon>
        <taxon>Gasterosteus</taxon>
    </lineage>
</organism>
<dbReference type="Ensembl" id="ENSGACT00000057561.1">
    <property type="protein sequence ID" value="ENSGACP00000035360.1"/>
    <property type="gene ID" value="ENSGACG00000029994.1"/>
</dbReference>
<evidence type="ECO:0000313" key="3">
    <source>
        <dbReference type="Proteomes" id="UP000007635"/>
    </source>
</evidence>
<accession>A0AAQ4P971</accession>
<dbReference type="GO" id="GO:0005509">
    <property type="term" value="F:calcium ion binding"/>
    <property type="evidence" value="ECO:0007669"/>
    <property type="project" value="InterPro"/>
</dbReference>
<feature type="domain" description="EF-hand" evidence="1">
    <location>
        <begin position="45"/>
        <end position="80"/>
    </location>
</feature>
<dbReference type="GO" id="GO:0048306">
    <property type="term" value="F:calcium-dependent protein binding"/>
    <property type="evidence" value="ECO:0007669"/>
    <property type="project" value="TreeGrafter"/>
</dbReference>
<dbReference type="SUPFAM" id="SSF47473">
    <property type="entry name" value="EF-hand"/>
    <property type="match status" value="1"/>
</dbReference>
<dbReference type="PROSITE" id="PS50222">
    <property type="entry name" value="EF_HAND_2"/>
    <property type="match status" value="1"/>
</dbReference>
<proteinExistence type="predicted"/>
<dbReference type="InterPro" id="IPR011992">
    <property type="entry name" value="EF-hand-dom_pair"/>
</dbReference>
<evidence type="ECO:0000259" key="1">
    <source>
        <dbReference type="PROSITE" id="PS50222"/>
    </source>
</evidence>
<protein>
    <recommendedName>
        <fullName evidence="1">EF-hand domain-containing protein</fullName>
    </recommendedName>
</protein>
<name>A0AAQ4P971_GASAC</name>
<reference evidence="2" key="3">
    <citation type="submission" date="2025-09" db="UniProtKB">
        <authorList>
            <consortium name="Ensembl"/>
        </authorList>
    </citation>
    <scope>IDENTIFICATION</scope>
</reference>
<dbReference type="AlphaFoldDB" id="A0AAQ4P971"/>
<sequence length="82" mass="9243">MGELIAAMGIIRNVFDKYAGEEGDKETLTKKELSKLLREQIGEELSSKEVDEFFDNLNEDGDSVISYQEYITFVAMLMSVLG</sequence>